<feature type="region of interest" description="Disordered" evidence="1">
    <location>
        <begin position="372"/>
        <end position="404"/>
    </location>
</feature>
<feature type="region of interest" description="Disordered" evidence="1">
    <location>
        <begin position="300"/>
        <end position="353"/>
    </location>
</feature>
<feature type="compositionally biased region" description="Polar residues" evidence="1">
    <location>
        <begin position="186"/>
        <end position="199"/>
    </location>
</feature>
<feature type="compositionally biased region" description="Basic and acidic residues" evidence="1">
    <location>
        <begin position="385"/>
        <end position="404"/>
    </location>
</feature>
<dbReference type="HOGENOM" id="CLU_521929_0_0_1"/>
<keyword evidence="3" id="KW-1185">Reference proteome</keyword>
<name>L8WJR4_THACA</name>
<evidence type="ECO:0000313" key="2">
    <source>
        <dbReference type="EMBL" id="ELU38426.1"/>
    </source>
</evidence>
<comment type="caution">
    <text evidence="2">The sequence shown here is derived from an EMBL/GenBank/DDBJ whole genome shotgun (WGS) entry which is preliminary data.</text>
</comment>
<reference evidence="2 3" key="1">
    <citation type="journal article" date="2013" name="Nat. Commun.">
        <title>The evolution and pathogenic mechanisms of the rice sheath blight pathogen.</title>
        <authorList>
            <person name="Zheng A."/>
            <person name="Lin R."/>
            <person name="Xu L."/>
            <person name="Qin P."/>
            <person name="Tang C."/>
            <person name="Ai P."/>
            <person name="Zhang D."/>
            <person name="Liu Y."/>
            <person name="Sun Z."/>
            <person name="Feng H."/>
            <person name="Wang Y."/>
            <person name="Chen Y."/>
            <person name="Liang X."/>
            <person name="Fu R."/>
            <person name="Li Q."/>
            <person name="Zhang J."/>
            <person name="Yu X."/>
            <person name="Xie Z."/>
            <person name="Ding L."/>
            <person name="Guan P."/>
            <person name="Tang J."/>
            <person name="Liang Y."/>
            <person name="Wang S."/>
            <person name="Deng Q."/>
            <person name="Li S."/>
            <person name="Zhu J."/>
            <person name="Wang L."/>
            <person name="Liu H."/>
            <person name="Li P."/>
        </authorList>
    </citation>
    <scope>NUCLEOTIDE SEQUENCE [LARGE SCALE GENOMIC DNA]</scope>
    <source>
        <strain evidence="3">AG-1 IA</strain>
    </source>
</reference>
<proteinExistence type="predicted"/>
<sequence length="522" mass="56958">MHTGRRQFTEEASVIGSKWLAKDLPNTLGRVGLVESSGLNCSRPWPVPISDRQDMPQAKCGTCLDPTRYLPRRGAHCPRCVSDRQGTMETECRVADVGMKGTSGGGRRANIPSRANRRHLRLIDEGRGGEVAAQLGQARHQSRSTLQHSCLYYTHYSQYCYATIRSRKCGLGPIHGENRESDGTRSRANSSGLVKSASSRPLLPHRGQSERHRRRPIVCILNVLAQAQTDWRPAPGLLSTAHISTPGTPQHLAHQSIWRLVHKPLRSLPPKTYSCLFVSAMATASRSRFLISESTLKLSLTPPPSASGTDSVSCTSSTSSHSSSSFAVRRKQFRPTTVPNDQDGPHEARVHSESATSLVSLGIVLVVSGAQPDPYTRRPLKRPHRVIEREPKEKNADGQTKEQPRYVDTSPLSIFTCVLIQCSQVQAPSAGCSPDDLQTPAPAQAYSHFAVVSPSEATPTAALSGRQRAFSPGRAEPSYPQFRPHKETAPTQSRASYRGGIEYSQATSGQPCEKAQGCGHCR</sequence>
<gene>
    <name evidence="2" type="ORF">AG1IA_07548</name>
</gene>
<feature type="compositionally biased region" description="Basic and acidic residues" evidence="1">
    <location>
        <begin position="343"/>
        <end position="352"/>
    </location>
</feature>
<evidence type="ECO:0000313" key="3">
    <source>
        <dbReference type="Proteomes" id="UP000011668"/>
    </source>
</evidence>
<feature type="compositionally biased region" description="Low complexity" evidence="1">
    <location>
        <begin position="306"/>
        <end position="325"/>
    </location>
</feature>
<accession>L8WJR4</accession>
<dbReference type="EMBL" id="AFRT01002169">
    <property type="protein sequence ID" value="ELU38426.1"/>
    <property type="molecule type" value="Genomic_DNA"/>
</dbReference>
<dbReference type="Proteomes" id="UP000011668">
    <property type="component" value="Unassembled WGS sequence"/>
</dbReference>
<evidence type="ECO:0000256" key="1">
    <source>
        <dbReference type="SAM" id="MobiDB-lite"/>
    </source>
</evidence>
<dbReference type="AlphaFoldDB" id="L8WJR4"/>
<organism evidence="2 3">
    <name type="scientific">Thanatephorus cucumeris (strain AG1-IA)</name>
    <name type="common">Rice sheath blight fungus</name>
    <name type="synonym">Rhizoctonia solani</name>
    <dbReference type="NCBI Taxonomy" id="983506"/>
    <lineage>
        <taxon>Eukaryota</taxon>
        <taxon>Fungi</taxon>
        <taxon>Dikarya</taxon>
        <taxon>Basidiomycota</taxon>
        <taxon>Agaricomycotina</taxon>
        <taxon>Agaricomycetes</taxon>
        <taxon>Cantharellales</taxon>
        <taxon>Ceratobasidiaceae</taxon>
        <taxon>Rhizoctonia</taxon>
        <taxon>Rhizoctonia solani AG-1</taxon>
    </lineage>
</organism>
<dbReference type="OrthoDB" id="3254023at2759"/>
<protein>
    <submittedName>
        <fullName evidence="2">Uncharacterized protein</fullName>
    </submittedName>
</protein>
<feature type="region of interest" description="Disordered" evidence="1">
    <location>
        <begin position="177"/>
        <end position="210"/>
    </location>
</feature>
<feature type="region of interest" description="Disordered" evidence="1">
    <location>
        <begin position="457"/>
        <end position="500"/>
    </location>
</feature>